<feature type="transmembrane region" description="Helical" evidence="11">
    <location>
        <begin position="54"/>
        <end position="77"/>
    </location>
</feature>
<organism evidence="14">
    <name type="scientific">Mycobacterium sp. (strain JLS)</name>
    <dbReference type="NCBI Taxonomy" id="164757"/>
    <lineage>
        <taxon>Bacteria</taxon>
        <taxon>Bacillati</taxon>
        <taxon>Actinomycetota</taxon>
        <taxon>Actinomycetes</taxon>
        <taxon>Mycobacteriales</taxon>
        <taxon>Mycobacteriaceae</taxon>
        <taxon>Mycobacterium</taxon>
    </lineage>
</organism>
<evidence type="ECO:0000256" key="8">
    <source>
        <dbReference type="ARBA" id="ARBA00022840"/>
    </source>
</evidence>
<dbReference type="NCBIfam" id="TIGR01726">
    <property type="entry name" value="HEQRo_perm_3TM"/>
    <property type="match status" value="1"/>
</dbReference>
<name>A0A5Q5CBT5_MYCSJ</name>
<reference evidence="14" key="1">
    <citation type="submission" date="2007-02" db="EMBL/GenBank/DDBJ databases">
        <title>Complete sequence of Mycobacterium sp. JLS.</title>
        <authorList>
            <consortium name="US DOE Joint Genome Institute"/>
            <person name="Copeland A."/>
            <person name="Lucas S."/>
            <person name="Lapidus A."/>
            <person name="Barry K."/>
            <person name="Detter J.C."/>
            <person name="Glavina del Rio T."/>
            <person name="Hammon N."/>
            <person name="Israni S."/>
            <person name="Dalin E."/>
            <person name="Tice H."/>
            <person name="Pitluck S."/>
            <person name="Chain P."/>
            <person name="Malfatti S."/>
            <person name="Shin M."/>
            <person name="Vergez L."/>
            <person name="Schmutz J."/>
            <person name="Larimer F."/>
            <person name="Land M."/>
            <person name="Hauser L."/>
            <person name="Kyrpides N."/>
            <person name="Mikhailova N."/>
            <person name="Miller C.D."/>
            <person name="Anderson A.J."/>
            <person name="Sims R.C."/>
            <person name="Richardson P."/>
        </authorList>
    </citation>
    <scope>NUCLEOTIDE SEQUENCE [LARGE SCALE GENOMIC DNA]</scope>
    <source>
        <strain evidence="14">JLS</strain>
    </source>
</reference>
<dbReference type="SUPFAM" id="SSF52540">
    <property type="entry name" value="P-loop containing nucleoside triphosphate hydrolases"/>
    <property type="match status" value="1"/>
</dbReference>
<dbReference type="Gene3D" id="3.40.50.300">
    <property type="entry name" value="P-loop containing nucleotide triphosphate hydrolases"/>
    <property type="match status" value="1"/>
</dbReference>
<keyword evidence="4 11" id="KW-0813">Transport</keyword>
<dbReference type="GO" id="GO:0022857">
    <property type="term" value="F:transmembrane transporter activity"/>
    <property type="evidence" value="ECO:0007669"/>
    <property type="project" value="InterPro"/>
</dbReference>
<evidence type="ECO:0000256" key="2">
    <source>
        <dbReference type="ARBA" id="ARBA00004651"/>
    </source>
</evidence>
<evidence type="ECO:0000256" key="3">
    <source>
        <dbReference type="ARBA" id="ARBA00005417"/>
    </source>
</evidence>
<keyword evidence="8 14" id="KW-0067">ATP-binding</keyword>
<dbReference type="InterPro" id="IPR003593">
    <property type="entry name" value="AAA+_ATPase"/>
</dbReference>
<dbReference type="CDD" id="cd06261">
    <property type="entry name" value="TM_PBP2"/>
    <property type="match status" value="1"/>
</dbReference>
<feature type="domain" description="ABC transporter" evidence="12">
    <location>
        <begin position="278"/>
        <end position="516"/>
    </location>
</feature>
<dbReference type="EMBL" id="CP000580">
    <property type="protein sequence ID" value="ABN96683.1"/>
    <property type="molecule type" value="Genomic_DNA"/>
</dbReference>
<dbReference type="PANTHER" id="PTHR43166:SF9">
    <property type="entry name" value="GLUTAMATE_ASPARTATE IMPORT ATP-BINDING PROTEIN GLTL"/>
    <property type="match status" value="1"/>
</dbReference>
<dbReference type="Pfam" id="PF00528">
    <property type="entry name" value="BPD_transp_1"/>
    <property type="match status" value="1"/>
</dbReference>
<dbReference type="AlphaFoldDB" id="A0A5Q5CBT5"/>
<dbReference type="InterPro" id="IPR035906">
    <property type="entry name" value="MetI-like_sf"/>
</dbReference>
<dbReference type="PROSITE" id="PS50928">
    <property type="entry name" value="ABC_TM1"/>
    <property type="match status" value="1"/>
</dbReference>
<dbReference type="InterPro" id="IPR000515">
    <property type="entry name" value="MetI-like"/>
</dbReference>
<dbReference type="InterPro" id="IPR017871">
    <property type="entry name" value="ABC_transporter-like_CS"/>
</dbReference>
<keyword evidence="9 11" id="KW-1133">Transmembrane helix</keyword>
<dbReference type="InterPro" id="IPR027417">
    <property type="entry name" value="P-loop_NTPase"/>
</dbReference>
<keyword evidence="10 11" id="KW-0472">Membrane</keyword>
<dbReference type="PROSITE" id="PS50893">
    <property type="entry name" value="ABC_TRANSPORTER_2"/>
    <property type="match status" value="1"/>
</dbReference>
<dbReference type="GO" id="GO:0016887">
    <property type="term" value="F:ATP hydrolysis activity"/>
    <property type="evidence" value="ECO:0007669"/>
    <property type="project" value="InterPro"/>
</dbReference>
<evidence type="ECO:0000256" key="1">
    <source>
        <dbReference type="ARBA" id="ARBA00004202"/>
    </source>
</evidence>
<dbReference type="PROSITE" id="PS00211">
    <property type="entry name" value="ABC_TRANSPORTER_1"/>
    <property type="match status" value="1"/>
</dbReference>
<evidence type="ECO:0000256" key="7">
    <source>
        <dbReference type="ARBA" id="ARBA00022741"/>
    </source>
</evidence>
<evidence type="ECO:0000256" key="5">
    <source>
        <dbReference type="ARBA" id="ARBA00022475"/>
    </source>
</evidence>
<dbReference type="GO" id="GO:0005524">
    <property type="term" value="F:ATP binding"/>
    <property type="evidence" value="ECO:0007669"/>
    <property type="project" value="UniProtKB-KW"/>
</dbReference>
<accession>A0A5Q5CBT5</accession>
<evidence type="ECO:0000256" key="4">
    <source>
        <dbReference type="ARBA" id="ARBA00022448"/>
    </source>
</evidence>
<comment type="similarity">
    <text evidence="3">Belongs to the ABC transporter superfamily.</text>
</comment>
<keyword evidence="6 11" id="KW-0812">Transmembrane</keyword>
<comment type="similarity">
    <text evidence="11">Belongs to the binding-protein-dependent transport system permease family.</text>
</comment>
<sequence>MLKEFWHYFTLPELIDGGLLALRIALLSLIIAWPAGLLLALISDSRWFLPRLAVGVYIWVLRGTPILLQLIFLYNVLPQWGWQLSSETTAVLGLALNAAAFAAEIFRGGLNAVNVSQIDAARSIGLSPALTLLRIRLPQALRVITPALASEAIMTVKNTSLASAIAVAELTLRSQQLVSINFEYLPVFGAAAAIYLALNTILMVVQYLSERRLDNDRQRHRGPLASWLVARMHLSAPSARGADETPVQLDLHAPEFQTYWDRVRTVAGRDMTEQPTVISVRGLRKTYGGTVVLDDVDLDVQRGEVVCILGSSGSGKSTLLRAMDGLVEVDDGSVVVNGVTIAGSGAGRLTAKDRLRAGLAIVFQQFNLFQHMTVAANLREGQARVLGLTRRHTTDVNNMLLRELGVEATADRYPGQLSGGQQQRVAIARALALAPEVMLFDEPTSALDPERVGDVLRIMRQLADQGMTMVVVTHEIAFARQCASRVVFVDDGRIVEQGPPERVLDAPSSERTQRFLSALLPDTKPLTHRKVLQ</sequence>
<keyword evidence="5" id="KW-1003">Cell membrane</keyword>
<evidence type="ECO:0000313" key="14">
    <source>
        <dbReference type="EMBL" id="ABN96683.1"/>
    </source>
</evidence>
<dbReference type="PANTHER" id="PTHR43166">
    <property type="entry name" value="AMINO ACID IMPORT ATP-BINDING PROTEIN"/>
    <property type="match status" value="1"/>
</dbReference>
<dbReference type="InterPro" id="IPR010065">
    <property type="entry name" value="AA_ABC_transptr_permease_3TM"/>
</dbReference>
<dbReference type="Pfam" id="PF00005">
    <property type="entry name" value="ABC_tran"/>
    <property type="match status" value="1"/>
</dbReference>
<evidence type="ECO:0000259" key="13">
    <source>
        <dbReference type="PROSITE" id="PS50928"/>
    </source>
</evidence>
<evidence type="ECO:0000256" key="11">
    <source>
        <dbReference type="RuleBase" id="RU363032"/>
    </source>
</evidence>
<gene>
    <name evidence="14" type="ordered locus">Mjls_0874</name>
</gene>
<dbReference type="KEGG" id="mjl:Mjls_0874"/>
<feature type="transmembrane region" description="Helical" evidence="11">
    <location>
        <begin position="20"/>
        <end position="42"/>
    </location>
</feature>
<dbReference type="InterPro" id="IPR050086">
    <property type="entry name" value="MetN_ABC_transporter-like"/>
</dbReference>
<dbReference type="GO" id="GO:0043190">
    <property type="term" value="C:ATP-binding cassette (ABC) transporter complex"/>
    <property type="evidence" value="ECO:0007669"/>
    <property type="project" value="InterPro"/>
</dbReference>
<feature type="transmembrane region" description="Helical" evidence="11">
    <location>
        <begin position="187"/>
        <end position="209"/>
    </location>
</feature>
<dbReference type="InterPro" id="IPR003439">
    <property type="entry name" value="ABC_transporter-like_ATP-bd"/>
</dbReference>
<feature type="domain" description="ABC transmembrane type-1" evidence="13">
    <location>
        <begin position="18"/>
        <end position="209"/>
    </location>
</feature>
<proteinExistence type="inferred from homology"/>
<evidence type="ECO:0000256" key="10">
    <source>
        <dbReference type="ARBA" id="ARBA00023136"/>
    </source>
</evidence>
<dbReference type="SUPFAM" id="SSF161098">
    <property type="entry name" value="MetI-like"/>
    <property type="match status" value="1"/>
</dbReference>
<dbReference type="Gene3D" id="1.10.3720.10">
    <property type="entry name" value="MetI-like"/>
    <property type="match status" value="1"/>
</dbReference>
<keyword evidence="7" id="KW-0547">Nucleotide-binding</keyword>
<dbReference type="SMART" id="SM00382">
    <property type="entry name" value="AAA"/>
    <property type="match status" value="1"/>
</dbReference>
<evidence type="ECO:0000259" key="12">
    <source>
        <dbReference type="PROSITE" id="PS50893"/>
    </source>
</evidence>
<comment type="subcellular location">
    <subcellularLocation>
        <location evidence="2 11">Cell membrane</location>
        <topology evidence="2 11">Multi-pass membrane protein</topology>
    </subcellularLocation>
    <subcellularLocation>
        <location evidence="1">Cell membrane</location>
        <topology evidence="1">Peripheral membrane protein</topology>
    </subcellularLocation>
</comment>
<protein>
    <submittedName>
        <fullName evidence="14">Amino acid ABC transporter ATP-binding protein, PAAT family / amino acid ABC transporter membrane protein, PAAT family</fullName>
    </submittedName>
</protein>
<evidence type="ECO:0000256" key="6">
    <source>
        <dbReference type="ARBA" id="ARBA00022692"/>
    </source>
</evidence>
<evidence type="ECO:0000256" key="9">
    <source>
        <dbReference type="ARBA" id="ARBA00022989"/>
    </source>
</evidence>